<keyword evidence="2" id="KW-1185">Reference proteome</keyword>
<dbReference type="Proteomes" id="UP000276133">
    <property type="component" value="Unassembled WGS sequence"/>
</dbReference>
<organism evidence="1 2">
    <name type="scientific">Brachionus plicatilis</name>
    <name type="common">Marine rotifer</name>
    <name type="synonym">Brachionus muelleri</name>
    <dbReference type="NCBI Taxonomy" id="10195"/>
    <lineage>
        <taxon>Eukaryota</taxon>
        <taxon>Metazoa</taxon>
        <taxon>Spiralia</taxon>
        <taxon>Gnathifera</taxon>
        <taxon>Rotifera</taxon>
        <taxon>Eurotatoria</taxon>
        <taxon>Monogononta</taxon>
        <taxon>Pseudotrocha</taxon>
        <taxon>Ploima</taxon>
        <taxon>Brachionidae</taxon>
        <taxon>Brachionus</taxon>
    </lineage>
</organism>
<accession>A0A3M7PER6</accession>
<evidence type="ECO:0000313" key="2">
    <source>
        <dbReference type="Proteomes" id="UP000276133"/>
    </source>
</evidence>
<gene>
    <name evidence="1" type="ORF">BpHYR1_035572</name>
</gene>
<sequence length="131" mass="14619">MWSISNGDVYVQLSALSSSCSSSLNSMAGLRRCSFVYTEHIVHSHFTYSAVMLTSTSAAAKCVMNAFNSRLWRIMGIDDQTAGSYKLLPIAEFIDHVCEQALNRILADPNHPITSCQPRKLRLNARFPFQT</sequence>
<protein>
    <submittedName>
        <fullName evidence="1">Uncharacterized protein</fullName>
    </submittedName>
</protein>
<evidence type="ECO:0000313" key="1">
    <source>
        <dbReference type="EMBL" id="RMZ97194.1"/>
    </source>
</evidence>
<reference evidence="1 2" key="1">
    <citation type="journal article" date="2018" name="Sci. Rep.">
        <title>Genomic signatures of local adaptation to the degree of environmental predictability in rotifers.</title>
        <authorList>
            <person name="Franch-Gras L."/>
            <person name="Hahn C."/>
            <person name="Garcia-Roger E.M."/>
            <person name="Carmona M.J."/>
            <person name="Serra M."/>
            <person name="Gomez A."/>
        </authorList>
    </citation>
    <scope>NUCLEOTIDE SEQUENCE [LARGE SCALE GENOMIC DNA]</scope>
    <source>
        <strain evidence="1">HYR1</strain>
    </source>
</reference>
<name>A0A3M7PER6_BRAPC</name>
<dbReference type="EMBL" id="REGN01011556">
    <property type="protein sequence ID" value="RMZ97194.1"/>
    <property type="molecule type" value="Genomic_DNA"/>
</dbReference>
<proteinExistence type="predicted"/>
<comment type="caution">
    <text evidence="1">The sequence shown here is derived from an EMBL/GenBank/DDBJ whole genome shotgun (WGS) entry which is preliminary data.</text>
</comment>
<dbReference type="AlphaFoldDB" id="A0A3M7PER6"/>